<name>A0A383EJC5_9ZZZZ</name>
<sequence length="66" mass="7071">MIRVLSVFLLAFVFAGPLAAQAPEGVMMRVDQSNNPQDPDDVPEVTIAAVGDGFQVNTGPAVMLWR</sequence>
<feature type="non-terminal residue" evidence="1">
    <location>
        <position position="66"/>
    </location>
</feature>
<proteinExistence type="predicted"/>
<protein>
    <submittedName>
        <fullName evidence="1">Uncharacterized protein</fullName>
    </submittedName>
</protein>
<organism evidence="1">
    <name type="scientific">marine metagenome</name>
    <dbReference type="NCBI Taxonomy" id="408172"/>
    <lineage>
        <taxon>unclassified sequences</taxon>
        <taxon>metagenomes</taxon>
        <taxon>ecological metagenomes</taxon>
    </lineage>
</organism>
<evidence type="ECO:0000313" key="1">
    <source>
        <dbReference type="EMBL" id="SVE56947.1"/>
    </source>
</evidence>
<dbReference type="AlphaFoldDB" id="A0A383EJC5"/>
<dbReference type="EMBL" id="UINC01226456">
    <property type="protein sequence ID" value="SVE56947.1"/>
    <property type="molecule type" value="Genomic_DNA"/>
</dbReference>
<reference evidence="1" key="1">
    <citation type="submission" date="2018-05" db="EMBL/GenBank/DDBJ databases">
        <authorList>
            <person name="Lanie J.A."/>
            <person name="Ng W.-L."/>
            <person name="Kazmierczak K.M."/>
            <person name="Andrzejewski T.M."/>
            <person name="Davidsen T.M."/>
            <person name="Wayne K.J."/>
            <person name="Tettelin H."/>
            <person name="Glass J.I."/>
            <person name="Rusch D."/>
            <person name="Podicherti R."/>
            <person name="Tsui H.-C.T."/>
            <person name="Winkler M.E."/>
        </authorList>
    </citation>
    <scope>NUCLEOTIDE SEQUENCE</scope>
</reference>
<accession>A0A383EJC5</accession>
<gene>
    <name evidence="1" type="ORF">METZ01_LOCUS509801</name>
</gene>